<keyword evidence="5" id="KW-0811">Translocation</keyword>
<dbReference type="InterPro" id="IPR037700">
    <property type="entry name" value="NUP88/NUP82"/>
</dbReference>
<evidence type="ECO:0000256" key="2">
    <source>
        <dbReference type="ARBA" id="ARBA00022448"/>
    </source>
</evidence>
<evidence type="ECO:0000256" key="7">
    <source>
        <dbReference type="ARBA" id="ARBA00023242"/>
    </source>
</evidence>
<keyword evidence="8" id="KW-0175">Coiled coil</keyword>
<evidence type="ECO:0000256" key="8">
    <source>
        <dbReference type="SAM" id="Coils"/>
    </source>
</evidence>
<dbReference type="GO" id="GO:0000056">
    <property type="term" value="P:ribosomal small subunit export from nucleus"/>
    <property type="evidence" value="ECO:0007669"/>
    <property type="project" value="InterPro"/>
</dbReference>
<evidence type="ECO:0000256" key="3">
    <source>
        <dbReference type="ARBA" id="ARBA00022816"/>
    </source>
</evidence>
<keyword evidence="10" id="KW-1185">Reference proteome</keyword>
<evidence type="ECO:0000256" key="6">
    <source>
        <dbReference type="ARBA" id="ARBA00023132"/>
    </source>
</evidence>
<dbReference type="AlphaFoldDB" id="A0A8J5QJZ3"/>
<dbReference type="PANTHER" id="PTHR13257">
    <property type="entry name" value="NUCLEOPORIN NUP84-RELATED"/>
    <property type="match status" value="1"/>
</dbReference>
<dbReference type="RefSeq" id="XP_049262348.1">
    <property type="nucleotide sequence ID" value="XM_049408329.1"/>
</dbReference>
<dbReference type="OrthoDB" id="341482at2759"/>
<sequence length="844" mass="94976">MKESNESVTEGPIAGSKEYFISSILNQSIFKTHWEKSKQSSENHCSGYNTLVCKDNTELYFTSKNMVRCCTINQKTFNYKLMRSSSTFNYFEVTQLVMNSSETLMALVGNFSIHINTLPKLAMDDPTSSCINNAVYEIHNINGRVKKVLWQSIAQNDQVLVVLNDKSEIRAYDVLKSPHNPQLSIDLKQFPEFTNQVATSMAFGSVKNLTGALTLYVSTASHVYAIYPFTARHANIATSLESINIALQETKTAMELIQENFPGSLLDTASSEIHKAALKQYEYYTYLKNQLTSPSAIKTKDAVRFPNSSQAFQPYTLYQELSSWQAPSLQGPIATATSGNTLPIEDIYSFGDNEHVSLLASVSSIRKNEGTTITYYAQLSPILMKYKMLGEDGQQQQRQAAAVAASSPKVPKKMSVIRSKYIKPKRGFGFIDLAEKDEEEAKAEAEQAQEVNLSIVKYQQENKFWQEELSVLDILQTDAIQLQNSSNRGSYFGKLDEYKFAVVVDCSLAIIDCSWVKSLVSQLSQKNPEELDLEINSTYSIATAGADLITSFAYIKDIVAGTGEYLLVIRNSREQDLEMIHVVDTTPEETIVELKSEFKRIELPSIRVSNEPFEEITQELSSLALVKIGEDVSKQIVDQPIESKGEYLAGMNEVSMDVISVVTNYTSFGIKLQSRILSQLDALKSQASIVLKMKEQVTEDDKLSKQQEKIDELINNQETLNKRMDDLSQKIFDSIQKYRSSKSLPISEAERGWFNEINAINANVNLGTKEDESIVKKVENLQNQVETIINNVKSGKIKEVDHLKQLELQQRLNKLKTWLHHESSMIESLKSKLQKSLQTVDALI</sequence>
<feature type="coiled-coil region" evidence="8">
    <location>
        <begin position="431"/>
        <end position="468"/>
    </location>
</feature>
<dbReference type="GO" id="GO:0000055">
    <property type="term" value="P:ribosomal large subunit export from nucleus"/>
    <property type="evidence" value="ECO:0007669"/>
    <property type="project" value="InterPro"/>
</dbReference>
<dbReference type="EMBL" id="JAGSYN010000184">
    <property type="protein sequence ID" value="KAG7662115.1"/>
    <property type="molecule type" value="Genomic_DNA"/>
</dbReference>
<comment type="subcellular location">
    <subcellularLocation>
        <location evidence="1">Nucleus</location>
        <location evidence="1">Nuclear pore complex</location>
    </subcellularLocation>
</comment>
<dbReference type="GO" id="GO:0006406">
    <property type="term" value="P:mRNA export from nucleus"/>
    <property type="evidence" value="ECO:0007669"/>
    <property type="project" value="TreeGrafter"/>
</dbReference>
<evidence type="ECO:0000313" key="10">
    <source>
        <dbReference type="Proteomes" id="UP000694255"/>
    </source>
</evidence>
<dbReference type="GO" id="GO:0017056">
    <property type="term" value="F:structural constituent of nuclear pore"/>
    <property type="evidence" value="ECO:0007669"/>
    <property type="project" value="InterPro"/>
</dbReference>
<evidence type="ECO:0000256" key="4">
    <source>
        <dbReference type="ARBA" id="ARBA00022927"/>
    </source>
</evidence>
<gene>
    <name evidence="9" type="ORF">J8A68_004377</name>
</gene>
<keyword evidence="2" id="KW-0813">Transport</keyword>
<keyword evidence="7" id="KW-0539">Nucleus</keyword>
<evidence type="ECO:0000256" key="1">
    <source>
        <dbReference type="ARBA" id="ARBA00004567"/>
    </source>
</evidence>
<feature type="coiled-coil region" evidence="8">
    <location>
        <begin position="703"/>
        <end position="730"/>
    </location>
</feature>
<dbReference type="GO" id="GO:0006606">
    <property type="term" value="P:protein import into nucleus"/>
    <property type="evidence" value="ECO:0007669"/>
    <property type="project" value="TreeGrafter"/>
</dbReference>
<name>A0A8J5QJZ3_9ASCO</name>
<keyword evidence="3" id="KW-0509">mRNA transport</keyword>
<keyword evidence="4" id="KW-0653">Protein transport</keyword>
<keyword evidence="6" id="KW-0906">Nuclear pore complex</keyword>
<comment type="caution">
    <text evidence="9">The sequence shown here is derived from an EMBL/GenBank/DDBJ whole genome shotgun (WGS) entry which is preliminary data.</text>
</comment>
<dbReference type="GeneID" id="73471177"/>
<organism evidence="9 10">
    <name type="scientific">[Candida] subhashii</name>
    <dbReference type="NCBI Taxonomy" id="561895"/>
    <lineage>
        <taxon>Eukaryota</taxon>
        <taxon>Fungi</taxon>
        <taxon>Dikarya</taxon>
        <taxon>Ascomycota</taxon>
        <taxon>Saccharomycotina</taxon>
        <taxon>Pichiomycetes</taxon>
        <taxon>Debaryomycetaceae</taxon>
        <taxon>Spathaspora</taxon>
    </lineage>
</organism>
<protein>
    <submittedName>
        <fullName evidence="9">NUP82</fullName>
    </submittedName>
</protein>
<evidence type="ECO:0000256" key="5">
    <source>
        <dbReference type="ARBA" id="ARBA00023010"/>
    </source>
</evidence>
<dbReference type="Proteomes" id="UP000694255">
    <property type="component" value="Unassembled WGS sequence"/>
</dbReference>
<accession>A0A8J5QJZ3</accession>
<dbReference type="GO" id="GO:0005643">
    <property type="term" value="C:nuclear pore"/>
    <property type="evidence" value="ECO:0007669"/>
    <property type="project" value="UniProtKB-SubCell"/>
</dbReference>
<evidence type="ECO:0000313" key="9">
    <source>
        <dbReference type="EMBL" id="KAG7662115.1"/>
    </source>
</evidence>
<reference evidence="9 10" key="1">
    <citation type="journal article" date="2021" name="DNA Res.">
        <title>Genome analysis of Candida subhashii reveals its hybrid nature and dual mitochondrial genome conformations.</title>
        <authorList>
            <person name="Mixao V."/>
            <person name="Hegedusova E."/>
            <person name="Saus E."/>
            <person name="Pryszcz L.P."/>
            <person name="Cillingova A."/>
            <person name="Nosek J."/>
            <person name="Gabaldon T."/>
        </authorList>
    </citation>
    <scope>NUCLEOTIDE SEQUENCE [LARGE SCALE GENOMIC DNA]</scope>
    <source>
        <strain evidence="9 10">CBS 10753</strain>
    </source>
</reference>
<dbReference type="PANTHER" id="PTHR13257:SF0">
    <property type="entry name" value="NUCLEAR PORE COMPLEX PROTEIN NUP88"/>
    <property type="match status" value="1"/>
</dbReference>
<proteinExistence type="predicted"/>